<protein>
    <submittedName>
        <fullName evidence="1">Uncharacterized protein</fullName>
    </submittedName>
</protein>
<sequence length="378" mass="42514">MRTANLNCLNCGNSLLFKLAKSSRRREPQKSALYSEKITQTRDLVAALFLQSFGGMTHAVDNRAQISPGRERNLDRGGNEEARRRRGGWQFFFLLEIGFRASCHGGTARLEDRSTLEVVNHVFAGSDPEEKQRIVEVLHCVGVRFGRDIARPLDEPEEVRKVLGRPLSSSIAKPLIAHKLLNQLSPGKQCVRALDLDRKEDRQSKITGLVIRQMFKGVTVPKHIYKPLLLPLIDGVDQTFDNSDDAYDAYEAMVEKMKQRLGTAVTFDKVDVKRPDEPCDNDSEVFRFCSQEAKLLWVMRAGSENTACVGALMYDYGPGFQLRSFAIGVVLIQDFIWVFKFIPESFDPVACLYVLLREGGLKMLTKLMCAQPGLLGVL</sequence>
<dbReference type="Gramene" id="EFJ24058">
    <property type="protein sequence ID" value="EFJ24058"/>
    <property type="gene ID" value="SELMODRAFT_414794"/>
</dbReference>
<evidence type="ECO:0000313" key="1">
    <source>
        <dbReference type="EMBL" id="EFJ24058.1"/>
    </source>
</evidence>
<evidence type="ECO:0000313" key="2">
    <source>
        <dbReference type="Proteomes" id="UP000001514"/>
    </source>
</evidence>
<proteinExistence type="predicted"/>
<dbReference type="EMBL" id="GL377590">
    <property type="protein sequence ID" value="EFJ24058.1"/>
    <property type="molecule type" value="Genomic_DNA"/>
</dbReference>
<reference evidence="1 2" key="1">
    <citation type="journal article" date="2011" name="Science">
        <title>The Selaginella genome identifies genetic changes associated with the evolution of vascular plants.</title>
        <authorList>
            <person name="Banks J.A."/>
            <person name="Nishiyama T."/>
            <person name="Hasebe M."/>
            <person name="Bowman J.L."/>
            <person name="Gribskov M."/>
            <person name="dePamphilis C."/>
            <person name="Albert V.A."/>
            <person name="Aono N."/>
            <person name="Aoyama T."/>
            <person name="Ambrose B.A."/>
            <person name="Ashton N.W."/>
            <person name="Axtell M.J."/>
            <person name="Barker E."/>
            <person name="Barker M.S."/>
            <person name="Bennetzen J.L."/>
            <person name="Bonawitz N.D."/>
            <person name="Chapple C."/>
            <person name="Cheng C."/>
            <person name="Correa L.G."/>
            <person name="Dacre M."/>
            <person name="DeBarry J."/>
            <person name="Dreyer I."/>
            <person name="Elias M."/>
            <person name="Engstrom E.M."/>
            <person name="Estelle M."/>
            <person name="Feng L."/>
            <person name="Finet C."/>
            <person name="Floyd S.K."/>
            <person name="Frommer W.B."/>
            <person name="Fujita T."/>
            <person name="Gramzow L."/>
            <person name="Gutensohn M."/>
            <person name="Harholt J."/>
            <person name="Hattori M."/>
            <person name="Heyl A."/>
            <person name="Hirai T."/>
            <person name="Hiwatashi Y."/>
            <person name="Ishikawa M."/>
            <person name="Iwata M."/>
            <person name="Karol K.G."/>
            <person name="Koehler B."/>
            <person name="Kolukisaoglu U."/>
            <person name="Kubo M."/>
            <person name="Kurata T."/>
            <person name="Lalonde S."/>
            <person name="Li K."/>
            <person name="Li Y."/>
            <person name="Litt A."/>
            <person name="Lyons E."/>
            <person name="Manning G."/>
            <person name="Maruyama T."/>
            <person name="Michael T.P."/>
            <person name="Mikami K."/>
            <person name="Miyazaki S."/>
            <person name="Morinaga S."/>
            <person name="Murata T."/>
            <person name="Mueller-Roeber B."/>
            <person name="Nelson D.R."/>
            <person name="Obara M."/>
            <person name="Oguri Y."/>
            <person name="Olmstead R.G."/>
            <person name="Onodera N."/>
            <person name="Petersen B.L."/>
            <person name="Pils B."/>
            <person name="Prigge M."/>
            <person name="Rensing S.A."/>
            <person name="Riano-Pachon D.M."/>
            <person name="Roberts A.W."/>
            <person name="Sato Y."/>
            <person name="Scheller H.V."/>
            <person name="Schulz B."/>
            <person name="Schulz C."/>
            <person name="Shakirov E.V."/>
            <person name="Shibagaki N."/>
            <person name="Shinohara N."/>
            <person name="Shippen D.E."/>
            <person name="Soerensen I."/>
            <person name="Sotooka R."/>
            <person name="Sugimoto N."/>
            <person name="Sugita M."/>
            <person name="Sumikawa N."/>
            <person name="Tanurdzic M."/>
            <person name="Theissen G."/>
            <person name="Ulvskov P."/>
            <person name="Wakazuki S."/>
            <person name="Weng J.K."/>
            <person name="Willats W.W."/>
            <person name="Wipf D."/>
            <person name="Wolf P.G."/>
            <person name="Yang L."/>
            <person name="Zimmer A.D."/>
            <person name="Zhu Q."/>
            <person name="Mitros T."/>
            <person name="Hellsten U."/>
            <person name="Loque D."/>
            <person name="Otillar R."/>
            <person name="Salamov A."/>
            <person name="Schmutz J."/>
            <person name="Shapiro H."/>
            <person name="Lindquist E."/>
            <person name="Lucas S."/>
            <person name="Rokhsar D."/>
            <person name="Grigoriev I.V."/>
        </authorList>
    </citation>
    <scope>NUCLEOTIDE SEQUENCE [LARGE SCALE GENOMIC DNA]</scope>
</reference>
<gene>
    <name evidence="1" type="ORF">SELMODRAFT_414794</name>
</gene>
<name>D8RUM8_SELML</name>
<keyword evidence="2" id="KW-1185">Reference proteome</keyword>
<organism evidence="2">
    <name type="scientific">Selaginella moellendorffii</name>
    <name type="common">Spikemoss</name>
    <dbReference type="NCBI Taxonomy" id="88036"/>
    <lineage>
        <taxon>Eukaryota</taxon>
        <taxon>Viridiplantae</taxon>
        <taxon>Streptophyta</taxon>
        <taxon>Embryophyta</taxon>
        <taxon>Tracheophyta</taxon>
        <taxon>Lycopodiopsida</taxon>
        <taxon>Selaginellales</taxon>
        <taxon>Selaginellaceae</taxon>
        <taxon>Selaginella</taxon>
    </lineage>
</organism>
<dbReference type="HOGENOM" id="CLU_732365_0_0_1"/>
<dbReference type="InParanoid" id="D8RUM8"/>
<accession>D8RUM8</accession>
<dbReference type="KEGG" id="smo:SELMODRAFT_414794"/>
<dbReference type="AlphaFoldDB" id="D8RUM8"/>
<dbReference type="Proteomes" id="UP000001514">
    <property type="component" value="Unassembled WGS sequence"/>
</dbReference>